<proteinExistence type="predicted"/>
<dbReference type="GO" id="GO:0016301">
    <property type="term" value="F:kinase activity"/>
    <property type="evidence" value="ECO:0007669"/>
    <property type="project" value="UniProtKB-KW"/>
</dbReference>
<evidence type="ECO:0000313" key="2">
    <source>
        <dbReference type="Proteomes" id="UP000595224"/>
    </source>
</evidence>
<reference evidence="1 2" key="1">
    <citation type="submission" date="2020-11" db="EMBL/GenBank/DDBJ databases">
        <title>Treponema Peruensis nv. sp., first commensal Treponema isolated from human feces.</title>
        <authorList>
            <person name="Belkhou C."/>
            <person name="Raes J."/>
        </authorList>
    </citation>
    <scope>NUCLEOTIDE SEQUENCE [LARGE SCALE GENOMIC DNA]</scope>
    <source>
        <strain evidence="1 2">RCC2812</strain>
    </source>
</reference>
<accession>A0A7T3REI6</accession>
<dbReference type="Proteomes" id="UP000595224">
    <property type="component" value="Chromosome"/>
</dbReference>
<dbReference type="EMBL" id="CP064936">
    <property type="protein sequence ID" value="QQA01594.1"/>
    <property type="molecule type" value="Genomic_DNA"/>
</dbReference>
<dbReference type="AlphaFoldDB" id="A0A7T3REI6"/>
<keyword evidence="1" id="KW-0808">Transferase</keyword>
<organism evidence="1 2">
    <name type="scientific">Treponema peruense</name>
    <dbReference type="NCBI Taxonomy" id="2787628"/>
    <lineage>
        <taxon>Bacteria</taxon>
        <taxon>Pseudomonadati</taxon>
        <taxon>Spirochaetota</taxon>
        <taxon>Spirochaetia</taxon>
        <taxon>Spirochaetales</taxon>
        <taxon>Treponemataceae</taxon>
        <taxon>Treponema</taxon>
    </lineage>
</organism>
<dbReference type="RefSeq" id="WP_198443129.1">
    <property type="nucleotide sequence ID" value="NZ_CBCSHE010000011.1"/>
</dbReference>
<dbReference type="Pfam" id="PF13189">
    <property type="entry name" value="Cytidylate_kin2"/>
    <property type="match status" value="1"/>
</dbReference>
<sequence length="199" mass="22772">MDKQIIISIGREYGSGGHEIGRKIAKLLDIPFYDRNLLDEIADAKNVDAKKLEKYDEAPSRMFLSRTVRGFSNSPSVNIAEMQFDLLREKAAAGESFVIVGRCSEDLFKEVKGLFSVFILGDYETKLDRVMERRSLSAKEAALAIERHDRNRKAYHNHFCNGKWGDSRNYDMCINSSRLGVDGTVEYLKDYVDRFIKTL</sequence>
<evidence type="ECO:0000313" key="1">
    <source>
        <dbReference type="EMBL" id="QQA01594.1"/>
    </source>
</evidence>
<dbReference type="Gene3D" id="3.40.50.300">
    <property type="entry name" value="P-loop containing nucleotide triphosphate hydrolases"/>
    <property type="match status" value="1"/>
</dbReference>
<name>A0A7T3REI6_9SPIR</name>
<protein>
    <submittedName>
        <fullName evidence="1">Cytidylate kinase-like family protein</fullName>
    </submittedName>
</protein>
<keyword evidence="1" id="KW-0418">Kinase</keyword>
<gene>
    <name evidence="1" type="ORF">IWA51_02975</name>
</gene>
<dbReference type="SUPFAM" id="SSF52540">
    <property type="entry name" value="P-loop containing nucleoside triphosphate hydrolases"/>
    <property type="match status" value="1"/>
</dbReference>
<dbReference type="InterPro" id="IPR027417">
    <property type="entry name" value="P-loop_NTPase"/>
</dbReference>
<keyword evidence="2" id="KW-1185">Reference proteome</keyword>
<dbReference type="KEGG" id="tper:IWA51_02975"/>